<name>A0AA49JIZ2_9BACT</name>
<evidence type="ECO:0000313" key="1">
    <source>
        <dbReference type="EMBL" id="WKN37602.1"/>
    </source>
</evidence>
<dbReference type="AlphaFoldDB" id="A0AA49JIZ2"/>
<reference evidence="1" key="1">
    <citation type="journal article" date="2023" name="Comput. Struct. Biotechnol. J.">
        <title>Discovery of a novel marine Bacteroidetes with a rich repertoire of carbohydrate-active enzymes.</title>
        <authorList>
            <person name="Chen B."/>
            <person name="Liu G."/>
            <person name="Chen Q."/>
            <person name="Wang H."/>
            <person name="Liu L."/>
            <person name="Tang K."/>
        </authorList>
    </citation>
    <scope>NUCLEOTIDE SEQUENCE</scope>
    <source>
        <strain evidence="1">TK19036</strain>
    </source>
</reference>
<dbReference type="InterPro" id="IPR021246">
    <property type="entry name" value="DUF2797"/>
</dbReference>
<dbReference type="Pfam" id="PF10977">
    <property type="entry name" value="DUF2797"/>
    <property type="match status" value="1"/>
</dbReference>
<accession>A0AA49JIZ2</accession>
<protein>
    <submittedName>
        <fullName evidence="1">DUF2797 domain-containing protein</fullName>
    </submittedName>
</protein>
<dbReference type="EMBL" id="CP120682">
    <property type="protein sequence ID" value="WKN37602.1"/>
    <property type="molecule type" value="Genomic_DNA"/>
</dbReference>
<organism evidence="1">
    <name type="scientific">Roseihalotalea indica</name>
    <dbReference type="NCBI Taxonomy" id="2867963"/>
    <lineage>
        <taxon>Bacteria</taxon>
        <taxon>Pseudomonadati</taxon>
        <taxon>Bacteroidota</taxon>
        <taxon>Cytophagia</taxon>
        <taxon>Cytophagales</taxon>
        <taxon>Catalimonadaceae</taxon>
        <taxon>Roseihalotalea</taxon>
    </lineage>
</organism>
<proteinExistence type="predicted"/>
<gene>
    <name evidence="1" type="ORF">K4G66_02610</name>
</gene>
<reference evidence="1" key="2">
    <citation type="journal article" date="2024" name="Antonie Van Leeuwenhoek">
        <title>Roseihalotalea indica gen. nov., sp. nov., a halophilic Bacteroidetes from mesopelagic Southwest Indian Ocean with higher carbohydrate metabolic potential.</title>
        <authorList>
            <person name="Chen B."/>
            <person name="Zhang M."/>
            <person name="Lin D."/>
            <person name="Ye J."/>
            <person name="Tang K."/>
        </authorList>
    </citation>
    <scope>NUCLEOTIDE SEQUENCE</scope>
    <source>
        <strain evidence="1">TK19036</strain>
    </source>
</reference>
<sequence>MTTYEGNLHKMKTALIEPVEYTLILNEEPVAMNELIDREITLQFDGRINCVNCGRLTKKSFSQGFCYPCFIKAPQNSECIIRPELCRAHLGEGRDPAWEEAHHLQPHIVYLAQTDVVKVGVTRTTQVPTRWIDQGAWKAVPIANVPYRYLAGVIEVALKSHFTDKTNWRNMLKDETNDELDLATFYQTVIEQLPEEHQEYYYTDASITEIHYPVLQYPRKVKSVVLDKQPEITGRLTGIRGQYLIFGDGRVFNVRNHSGYYVQLAVA</sequence>